<dbReference type="InterPro" id="IPR001387">
    <property type="entry name" value="Cro/C1-type_HTH"/>
</dbReference>
<dbReference type="SUPFAM" id="SSF47413">
    <property type="entry name" value="lambda repressor-like DNA-binding domains"/>
    <property type="match status" value="1"/>
</dbReference>
<dbReference type="STRING" id="1381081.BIY22_19240"/>
<dbReference type="GO" id="GO:0003677">
    <property type="term" value="F:DNA binding"/>
    <property type="evidence" value="ECO:0007669"/>
    <property type="project" value="InterPro"/>
</dbReference>
<evidence type="ECO:0000259" key="1">
    <source>
        <dbReference type="PROSITE" id="PS50943"/>
    </source>
</evidence>
<dbReference type="InterPro" id="IPR010982">
    <property type="entry name" value="Lambda_DNA-bd_dom_sf"/>
</dbReference>
<name>A0A1Q9HHQ2_9VIBR</name>
<dbReference type="OrthoDB" id="5896270at2"/>
<reference evidence="2 3" key="1">
    <citation type="submission" date="2016-09" db="EMBL/GenBank/DDBJ databases">
        <title>Genomic Taxonomy of the Vibrionaceae.</title>
        <authorList>
            <person name="Gonzalez-Castillo A."/>
            <person name="Gomez-Gil B."/>
            <person name="Enciso-Ibarra K."/>
        </authorList>
    </citation>
    <scope>NUCLEOTIDE SEQUENCE [LARGE SCALE GENOMIC DNA]</scope>
    <source>
        <strain evidence="2 3">CAIM 703</strain>
    </source>
</reference>
<feature type="domain" description="HTH cro/C1-type" evidence="1">
    <location>
        <begin position="15"/>
        <end position="74"/>
    </location>
</feature>
<dbReference type="PROSITE" id="PS50943">
    <property type="entry name" value="HTH_CROC1"/>
    <property type="match status" value="1"/>
</dbReference>
<organism evidence="2 3">
    <name type="scientific">Vibrio panuliri</name>
    <dbReference type="NCBI Taxonomy" id="1381081"/>
    <lineage>
        <taxon>Bacteria</taxon>
        <taxon>Pseudomonadati</taxon>
        <taxon>Pseudomonadota</taxon>
        <taxon>Gammaproteobacteria</taxon>
        <taxon>Vibrionales</taxon>
        <taxon>Vibrionaceae</taxon>
        <taxon>Vibrio</taxon>
    </lineage>
</organism>
<evidence type="ECO:0000313" key="3">
    <source>
        <dbReference type="Proteomes" id="UP000186313"/>
    </source>
</evidence>
<dbReference type="AlphaFoldDB" id="A0A1Q9HHQ2"/>
<dbReference type="Pfam" id="PF01381">
    <property type="entry name" value="HTH_3"/>
    <property type="match status" value="1"/>
</dbReference>
<proteinExistence type="predicted"/>
<dbReference type="Proteomes" id="UP000186313">
    <property type="component" value="Unassembled WGS sequence"/>
</dbReference>
<comment type="caution">
    <text evidence="2">The sequence shown here is derived from an EMBL/GenBank/DDBJ whole genome shotgun (WGS) entry which is preliminary data.</text>
</comment>
<gene>
    <name evidence="2" type="ORF">BIY22_19240</name>
</gene>
<evidence type="ECO:0000313" key="2">
    <source>
        <dbReference type="EMBL" id="OLQ89654.1"/>
    </source>
</evidence>
<accession>A0A1Q9HHQ2</accession>
<protein>
    <submittedName>
        <fullName evidence="2">Transcriptional regulator</fullName>
    </submittedName>
</protein>
<dbReference type="EMBL" id="MJMJ01000013">
    <property type="protein sequence ID" value="OLQ89654.1"/>
    <property type="molecule type" value="Genomic_DNA"/>
</dbReference>
<dbReference type="RefSeq" id="WP_075708696.1">
    <property type="nucleotide sequence ID" value="NZ_MJMJ01000013.1"/>
</dbReference>
<sequence>MREITVRKNITGSKVKSIRLSKELSQQDVDRIASLQGIDLTRSKLAKIESGMIRVTDEMLRDLAVILKVNVNDFFEASMFPERFEETPDK</sequence>
<dbReference type="Gene3D" id="1.10.260.40">
    <property type="entry name" value="lambda repressor-like DNA-binding domains"/>
    <property type="match status" value="1"/>
</dbReference>